<proteinExistence type="predicted"/>
<dbReference type="Pfam" id="PF04149">
    <property type="entry name" value="DUF397"/>
    <property type="match status" value="1"/>
</dbReference>
<dbReference type="Proteomes" id="UP001056383">
    <property type="component" value="Chromosome"/>
</dbReference>
<name>A0ABY4TEW2_9ACTN</name>
<feature type="domain" description="DUF397" evidence="1">
    <location>
        <begin position="7"/>
        <end position="58"/>
    </location>
</feature>
<reference evidence="2" key="1">
    <citation type="submission" date="2022-04" db="EMBL/GenBank/DDBJ databases">
        <title>Systematic whole-genome sequencing reveals an unexpected diversity among actinomycetoma pathogens and provides insights into their antibacterial susceptibilities.</title>
        <authorList>
            <person name="Watson A.K."/>
            <person name="Kepplinger B."/>
            <person name="Bakhiet S.M."/>
            <person name="Mhmoud N.A."/>
            <person name="Chapman J."/>
            <person name="Allenby N."/>
            <person name="Mickiewicz K."/>
            <person name="Goodfellow M."/>
            <person name="Fahal A.H."/>
            <person name="Errington J."/>
        </authorList>
    </citation>
    <scope>NUCLEOTIDE SEQUENCE</scope>
    <source>
        <strain evidence="2">SD 504</strain>
    </source>
</reference>
<organism evidence="2 3">
    <name type="scientific">Streptomyces sudanensis</name>
    <dbReference type="NCBI Taxonomy" id="436397"/>
    <lineage>
        <taxon>Bacteria</taxon>
        <taxon>Bacillati</taxon>
        <taxon>Actinomycetota</taxon>
        <taxon>Actinomycetes</taxon>
        <taxon>Kitasatosporales</taxon>
        <taxon>Streptomycetaceae</taxon>
        <taxon>Streptomyces</taxon>
    </lineage>
</organism>
<sequence length="61" mass="6621">MRAESELAWYKSSHSTGDGGQCVEIAVRPHAIHIRDSKDINRPALSITAPAWAAFVGFAAR</sequence>
<gene>
    <name evidence="2" type="ORF">MW084_16590</name>
</gene>
<evidence type="ECO:0000259" key="1">
    <source>
        <dbReference type="Pfam" id="PF04149"/>
    </source>
</evidence>
<evidence type="ECO:0000313" key="3">
    <source>
        <dbReference type="Proteomes" id="UP001056383"/>
    </source>
</evidence>
<protein>
    <submittedName>
        <fullName evidence="2">DUF397 domain-containing protein</fullName>
    </submittedName>
</protein>
<accession>A0ABY4TEW2</accession>
<dbReference type="EMBL" id="CP095474">
    <property type="protein sequence ID" value="URN17272.1"/>
    <property type="molecule type" value="Genomic_DNA"/>
</dbReference>
<dbReference type="InterPro" id="IPR007278">
    <property type="entry name" value="DUF397"/>
</dbReference>
<dbReference type="RefSeq" id="WP_010470911.1">
    <property type="nucleotide sequence ID" value="NZ_CP095474.1"/>
</dbReference>
<keyword evidence="3" id="KW-1185">Reference proteome</keyword>
<evidence type="ECO:0000313" key="2">
    <source>
        <dbReference type="EMBL" id="URN17272.1"/>
    </source>
</evidence>